<name>A0A0F9L1A5_9ZZZZ</name>
<reference evidence="1" key="1">
    <citation type="journal article" date="2015" name="Nature">
        <title>Complex archaea that bridge the gap between prokaryotes and eukaryotes.</title>
        <authorList>
            <person name="Spang A."/>
            <person name="Saw J.H."/>
            <person name="Jorgensen S.L."/>
            <person name="Zaremba-Niedzwiedzka K."/>
            <person name="Martijn J."/>
            <person name="Lind A.E."/>
            <person name="van Eijk R."/>
            <person name="Schleper C."/>
            <person name="Guy L."/>
            <person name="Ettema T.J."/>
        </authorList>
    </citation>
    <scope>NUCLEOTIDE SEQUENCE</scope>
</reference>
<accession>A0A0F9L1A5</accession>
<dbReference type="EMBL" id="LAZR01006961">
    <property type="protein sequence ID" value="KKM88404.1"/>
    <property type="molecule type" value="Genomic_DNA"/>
</dbReference>
<organism evidence="1">
    <name type="scientific">marine sediment metagenome</name>
    <dbReference type="NCBI Taxonomy" id="412755"/>
    <lineage>
        <taxon>unclassified sequences</taxon>
        <taxon>metagenomes</taxon>
        <taxon>ecological metagenomes</taxon>
    </lineage>
</organism>
<gene>
    <name evidence="1" type="ORF">LCGC14_1259010</name>
</gene>
<dbReference type="AlphaFoldDB" id="A0A0F9L1A5"/>
<protein>
    <submittedName>
        <fullName evidence="1">Uncharacterized protein</fullName>
    </submittedName>
</protein>
<proteinExistence type="predicted"/>
<evidence type="ECO:0000313" key="1">
    <source>
        <dbReference type="EMBL" id="KKM88404.1"/>
    </source>
</evidence>
<comment type="caution">
    <text evidence="1">The sequence shown here is derived from an EMBL/GenBank/DDBJ whole genome shotgun (WGS) entry which is preliminary data.</text>
</comment>
<sequence length="64" mass="7570">NYSVKAIHRHPNELSESNIAWEIRLYPQGKHMNDLDALFEEILDMDTTIDFSLDAFNEPYIQLF</sequence>
<feature type="non-terminal residue" evidence="1">
    <location>
        <position position="1"/>
    </location>
</feature>